<name>A0A3B7N2N8_9BACT</name>
<dbReference type="SUPFAM" id="SSF49464">
    <property type="entry name" value="Carboxypeptidase regulatory domain-like"/>
    <property type="match status" value="1"/>
</dbReference>
<keyword evidence="4" id="KW-1185">Reference proteome</keyword>
<dbReference type="Pfam" id="PF00207">
    <property type="entry name" value="A2M"/>
    <property type="match status" value="1"/>
</dbReference>
<dbReference type="EMBL" id="CP032157">
    <property type="protein sequence ID" value="AXY76591.1"/>
    <property type="molecule type" value="Genomic_DNA"/>
</dbReference>
<keyword evidence="1" id="KW-0732">Signal</keyword>
<dbReference type="Pfam" id="PF13715">
    <property type="entry name" value="CarbopepD_reg_2"/>
    <property type="match status" value="1"/>
</dbReference>
<dbReference type="Proteomes" id="UP000263900">
    <property type="component" value="Chromosome"/>
</dbReference>
<dbReference type="PANTHER" id="PTHR40094">
    <property type="entry name" value="ALPHA-2-MACROGLOBULIN HOMOLOG"/>
    <property type="match status" value="1"/>
</dbReference>
<dbReference type="PANTHER" id="PTHR40094:SF1">
    <property type="entry name" value="UBIQUITIN DOMAIN-CONTAINING PROTEIN"/>
    <property type="match status" value="1"/>
</dbReference>
<dbReference type="InterPro" id="IPR008930">
    <property type="entry name" value="Terpenoid_cyclase/PrenylTrfase"/>
</dbReference>
<dbReference type="SUPFAM" id="SSF56935">
    <property type="entry name" value="Porins"/>
    <property type="match status" value="1"/>
</dbReference>
<dbReference type="InterPro" id="IPR001599">
    <property type="entry name" value="Macroglobln_a2"/>
</dbReference>
<feature type="chain" id="PRO_5017585180" description="Alpha-2-macroglobulin domain-containing protein" evidence="1">
    <location>
        <begin position="20"/>
        <end position="1970"/>
    </location>
</feature>
<dbReference type="Gene3D" id="2.170.130.10">
    <property type="entry name" value="TonB-dependent receptor, plug domain"/>
    <property type="match status" value="1"/>
</dbReference>
<evidence type="ECO:0000256" key="1">
    <source>
        <dbReference type="SAM" id="SignalP"/>
    </source>
</evidence>
<gene>
    <name evidence="3" type="ORF">D3H65_22460</name>
</gene>
<feature type="domain" description="Alpha-2-macroglobulin" evidence="2">
    <location>
        <begin position="1345"/>
        <end position="1434"/>
    </location>
</feature>
<dbReference type="InterPro" id="IPR051802">
    <property type="entry name" value="YfhM-like"/>
</dbReference>
<dbReference type="KEGG" id="pseg:D3H65_22460"/>
<dbReference type="SUPFAM" id="SSF48239">
    <property type="entry name" value="Terpenoid cyclases/Protein prenyltransferases"/>
    <property type="match status" value="1"/>
</dbReference>
<dbReference type="InterPro" id="IPR041246">
    <property type="entry name" value="Bact_MG10"/>
</dbReference>
<dbReference type="InterPro" id="IPR012910">
    <property type="entry name" value="Plug_dom"/>
</dbReference>
<reference evidence="3 4" key="1">
    <citation type="submission" date="2018-09" db="EMBL/GenBank/DDBJ databases">
        <title>Genome sequencing of strain 6GH32-13.</title>
        <authorList>
            <person name="Weon H.-Y."/>
            <person name="Heo J."/>
            <person name="Kwon S.-W."/>
        </authorList>
    </citation>
    <scope>NUCLEOTIDE SEQUENCE [LARGE SCALE GENOMIC DNA]</scope>
    <source>
        <strain evidence="3 4">5GH32-13</strain>
    </source>
</reference>
<dbReference type="Pfam" id="PF07715">
    <property type="entry name" value="Plug"/>
    <property type="match status" value="1"/>
</dbReference>
<evidence type="ECO:0000313" key="4">
    <source>
        <dbReference type="Proteomes" id="UP000263900"/>
    </source>
</evidence>
<dbReference type="InterPro" id="IPR008969">
    <property type="entry name" value="CarboxyPept-like_regulatory"/>
</dbReference>
<organism evidence="3 4">
    <name type="scientific">Paraflavitalea soli</name>
    <dbReference type="NCBI Taxonomy" id="2315862"/>
    <lineage>
        <taxon>Bacteria</taxon>
        <taxon>Pseudomonadati</taxon>
        <taxon>Bacteroidota</taxon>
        <taxon>Chitinophagia</taxon>
        <taxon>Chitinophagales</taxon>
        <taxon>Chitinophagaceae</taxon>
        <taxon>Paraflavitalea</taxon>
    </lineage>
</organism>
<dbReference type="Pfam" id="PF17973">
    <property type="entry name" value="bMG10"/>
    <property type="match status" value="1"/>
</dbReference>
<evidence type="ECO:0000313" key="3">
    <source>
        <dbReference type="EMBL" id="AXY76591.1"/>
    </source>
</evidence>
<dbReference type="RefSeq" id="WP_119052468.1">
    <property type="nucleotide sequence ID" value="NZ_CP032157.1"/>
</dbReference>
<dbReference type="Gene3D" id="2.60.40.1120">
    <property type="entry name" value="Carboxypeptidase-like, regulatory domain"/>
    <property type="match status" value="1"/>
</dbReference>
<proteinExistence type="predicted"/>
<accession>A0A3B7N2N8</accession>
<dbReference type="OrthoDB" id="9767116at2"/>
<dbReference type="GO" id="GO:0004866">
    <property type="term" value="F:endopeptidase inhibitor activity"/>
    <property type="evidence" value="ECO:0007669"/>
    <property type="project" value="InterPro"/>
</dbReference>
<dbReference type="InterPro" id="IPR037066">
    <property type="entry name" value="Plug_dom_sf"/>
</dbReference>
<sequence length="1970" mass="225041">MRRKIVLLLLAISSLTATAQHNLSGSRQSSFHTYIYRISAEEARFLYGVNRRKLEDKHLHSLVDSFATDTREAPPLQPGNYLFVQANNNRLEGELKTIDDLQIKLLNNNRDLIIAIHDKKGQPINDVQVFAGNKKMPWDETFHAFRITKKRKAPLIRVLHQGTLHFFTVTGSQKTYFWRKLANSFPVKYVVQPVKRLLKGTPRYRRYQSYFDGNTTHEKKYTGFMTFNKPKYKPGDTVKLKAWVTTKAGKPVNRPLLLRLSDRSLEIDTILTTLTPYRPGGYAWSFVLKDSLDLDLDEEYFLLLEEPSSRKYNLDDYEGDLDEEEYVLKRPVLMRGKFYHEEYELGAITFTARSDKEEHNRGNNLVVYCKAIDENELAVMDGRVELLIKPYGSAGFYAPQVFLPDTLWQHEQPMESLGETKIVIPDSIFPAASFGYEITCTFLNSNNEQKTVFLQQHFNNDRRVILFDQQTDSLHISLSEAGQPVQGQAMLYTFSGKKDTLTKQPVRLPLTVRIDPFTEHYEVAVDSLWESFKPEQKNKIITCRSLRTRDSLMIQVVNPHHLSFWYTIFAGNKVIDRGYGDSLLFIDRVRTPKNYFVSLQYIYANETRYENYTIPYKEQQLNVQVNQPDQVYPGQQVTVDISVTNAEGKPVANADITAYALTRKFNDASLPFIPYGGKVYKPRKRYNQFGHRETPPEPHTIKLNWQRWSREMHLDSIEYYRFLHPANIYTHTEAINHDTTQIAPFVVLDGELQPVHLVYIDEEPRFFSQAQQLPQYSFEVRPGRHALRIRTHDRLIFLDSICATAGKKTFISINADTANKAIRQKKMPDTLTAQEQALWSKYMILVENNFGEKLATIEQNDQFIALNLLTWRPRNEDNRTNDRFTLSNALAGRQRNAASTILTGPLLPAMAHLHIKDQFSQSFESEGNYLFNITKGLIKQKQISYGHYPFNKYLVKEARRPSFKDFVLTATDLDSLWQDYLDHRNATEDLFRNTSLNKTGNGILQISSPMDEQGNPHFIKSVILFRYDDPDFARIYKGTTRNLGYVQPGMYRLVFLLKGDAYFIKDSVLIKKDGINYYQAGVIVPLPKDSTSIRISATINNRESALRSYHQSEDLDAIKTTFNNKYLDLSRFTKTIYGYITDQKTGEALPGVSILVKGTSVATITNPQGYFELRVPEKGTIVVNYIGYNSVSKKITEESSYDIKMSASSQHLDEVVVVGYGTQKKSSITGAVTSVDADYLTGNVQGKAAGIMIRGISSVQVDNPPMVLVDGLPFSGDWTTLDKSLFADISVLKSAEATAIYGARAAGGVVVITTKKNALTADKSGEEHAAPLPGNTLRKNFRDDAYWQPALRTNQQGKASFTATWPDDITNWKTFVIAMGSKKRSGVAESAVRAFKALSAAIALPQFAVTGDSIQVIGKTMNYRLDSVTVNRTFTIDGKIQQEAPIALRNAHIDSFQVVIAQQDSARFKYTIQRDNGYFDGEERSIPVFKQGVQETKGFFATLEKDTSFTLQPDAGLGKMTIYAETSVLPVLLDEIESLRQYEYLCNEQMASKLKALLLKKKAYGYLNKEFKEEKNIRELITKLNQSKSEGLLWGWWNNNAPVLWISQHVTEAMLMAEQQGYQVNINKQSMIDYLVYNFDHYRIGEKIVSVHLLQLLSSKVDYKKYMDTLDKYVVDGSTYEKLRVLQLKQKAGLPIALDTFITKQHHTMFGNIYWGDEKYHFFNNSIQLTLAMYKLLQKAGNQEPLLKKIRYYFLEKRKDGKWRNTYESALILETILPDLLNSETTTQQASLTIAGSQSNVITTFPYTTSLSGGEKLTITKQKGMPVYFTAYQQSWNPAPQKVAGDFIVQSFFERDGQTKSTLKAGEAVTLKVKVTVKADADYVMVEVPIPAGCSYQEKNQSWSNNEVHREYFKNKVSLFCSSLSKGEYTFTVSLLPRYTGRYHLNPAKAEMMYFPVFYGREEMKKVRID</sequence>
<evidence type="ECO:0000259" key="2">
    <source>
        <dbReference type="SMART" id="SM01360"/>
    </source>
</evidence>
<feature type="signal peptide" evidence="1">
    <location>
        <begin position="1"/>
        <end position="19"/>
    </location>
</feature>
<dbReference type="SMART" id="SM01360">
    <property type="entry name" value="A2M"/>
    <property type="match status" value="1"/>
</dbReference>
<protein>
    <recommendedName>
        <fullName evidence="2">Alpha-2-macroglobulin domain-containing protein</fullName>
    </recommendedName>
</protein>
<dbReference type="Gene3D" id="2.20.130.20">
    <property type="match status" value="1"/>
</dbReference>
<dbReference type="Gene3D" id="1.50.10.20">
    <property type="match status" value="1"/>
</dbReference>